<dbReference type="OrthoDB" id="4664297at2759"/>
<feature type="region of interest" description="Disordered" evidence="5">
    <location>
        <begin position="22"/>
        <end position="55"/>
    </location>
</feature>
<dbReference type="PANTHER" id="PTHR31268:SF32">
    <property type="entry name" value="GALACTINOL--SUCROSE GALACTOSYLTRANSFERASE 2-RELATED"/>
    <property type="match status" value="1"/>
</dbReference>
<dbReference type="Pfam" id="PF05691">
    <property type="entry name" value="Raffinose_syn"/>
    <property type="match status" value="1"/>
</dbReference>
<dbReference type="GO" id="GO:0047274">
    <property type="term" value="F:galactinol-sucrose galactosyltransferase activity"/>
    <property type="evidence" value="ECO:0007669"/>
    <property type="project" value="UniProtKB-EC"/>
</dbReference>
<dbReference type="InterPro" id="IPR008811">
    <property type="entry name" value="Glycosyl_hydrolases_36"/>
</dbReference>
<dbReference type="InterPro" id="IPR013785">
    <property type="entry name" value="Aldolase_TIM"/>
</dbReference>
<evidence type="ECO:0000256" key="5">
    <source>
        <dbReference type="SAM" id="MobiDB-lite"/>
    </source>
</evidence>
<keyword evidence="3" id="KW-0119">Carbohydrate metabolism</keyword>
<comment type="similarity">
    <text evidence="2">Belongs to the glycosyl hydrolases 36 family.</text>
</comment>
<dbReference type="AlphaFoldDB" id="A0A4U0UGM9"/>
<proteinExistence type="inferred from homology"/>
<organism evidence="6 7">
    <name type="scientific">Friedmanniomyces endolithicus</name>
    <dbReference type="NCBI Taxonomy" id="329885"/>
    <lineage>
        <taxon>Eukaryota</taxon>
        <taxon>Fungi</taxon>
        <taxon>Dikarya</taxon>
        <taxon>Ascomycota</taxon>
        <taxon>Pezizomycotina</taxon>
        <taxon>Dothideomycetes</taxon>
        <taxon>Dothideomycetidae</taxon>
        <taxon>Mycosphaerellales</taxon>
        <taxon>Teratosphaeriaceae</taxon>
        <taxon>Friedmanniomyces</taxon>
    </lineage>
</organism>
<reference evidence="6 7" key="1">
    <citation type="submission" date="2017-03" db="EMBL/GenBank/DDBJ databases">
        <title>Genomes of endolithic fungi from Antarctica.</title>
        <authorList>
            <person name="Coleine C."/>
            <person name="Masonjones S."/>
            <person name="Stajich J.E."/>
        </authorList>
    </citation>
    <scope>NUCLEOTIDE SEQUENCE [LARGE SCALE GENOMIC DNA]</scope>
    <source>
        <strain evidence="6 7">CCFEE 5311</strain>
    </source>
</reference>
<dbReference type="EMBL" id="NAJP01000084">
    <property type="protein sequence ID" value="TKA33836.1"/>
    <property type="molecule type" value="Genomic_DNA"/>
</dbReference>
<accession>A0A4U0UGM9</accession>
<dbReference type="InterPro" id="IPR017853">
    <property type="entry name" value="GH"/>
</dbReference>
<comment type="catalytic activity">
    <reaction evidence="4">
        <text>alpha-D-galactosyl-(1-&gt;3)-1D-myo-inositol + sucrose = raffinose + myo-inositol</text>
        <dbReference type="Rhea" id="RHEA:20161"/>
        <dbReference type="ChEBI" id="CHEBI:16634"/>
        <dbReference type="ChEBI" id="CHEBI:17268"/>
        <dbReference type="ChEBI" id="CHEBI:17505"/>
        <dbReference type="ChEBI" id="CHEBI:17992"/>
        <dbReference type="EC" id="2.4.1.82"/>
    </reaction>
</comment>
<dbReference type="Proteomes" id="UP000310066">
    <property type="component" value="Unassembled WGS sequence"/>
</dbReference>
<evidence type="ECO:0000256" key="4">
    <source>
        <dbReference type="ARBA" id="ARBA00049426"/>
    </source>
</evidence>
<evidence type="ECO:0000313" key="6">
    <source>
        <dbReference type="EMBL" id="TKA33836.1"/>
    </source>
</evidence>
<dbReference type="SUPFAM" id="SSF51445">
    <property type="entry name" value="(Trans)glycosidases"/>
    <property type="match status" value="1"/>
</dbReference>
<evidence type="ECO:0000256" key="2">
    <source>
        <dbReference type="ARBA" id="ARBA00007240"/>
    </source>
</evidence>
<comment type="catalytic activity">
    <reaction evidence="1">
        <text>Hydrolysis of terminal, non-reducing alpha-D-galactose residues in alpha-D-galactosides, including galactose oligosaccharides, galactomannans and galactolipids.</text>
        <dbReference type="EC" id="3.2.1.22"/>
    </reaction>
</comment>
<dbReference type="FunFam" id="3.20.20.70:FF:000222">
    <property type="entry name" value="Raffinose synthase Sip1 protein"/>
    <property type="match status" value="1"/>
</dbReference>
<sequence>MVLRPLKQKGISFGYCDTRTGQRVYPPPPLTPATTEHLPEQEPPDQRPAFYPDEASSDEMNAKVTCIPPLGQATQIARGGKSVRFTVLLETSNPSLLEDPDEKPAVCLWHNHNGHYDWSELELEPTKDYGDVTLINRPKNRSLTRYWFTAELPGQPKHAQVVSFTVKFRMSSGKGWKWVKDSTGMDDGALQYHGMDHKAHKSHELKPFFADISPDIEVQSEKPDTDDTYLYSLTCPVIAAKDPDSGYQHHRLGKPIHSSRWFALVRLWTPWLAPRQGKGNFELDKDGVSLSFLREDGLHVACLAISGVEDVVTTFVHDSEGNVIIKGRNDRTESGTSRVLVAVADTFEVANAAVWYQARKVVGTYGVLTADAETKELMDDKVKPEWMEEWYDGFTYCTWNGLGQDLTADKIHTALDDLSKENINITNLIIDDNWQSLGSGKTQFLRGWTDFEANKEGFPDGLKATTTEIRKRHPNVDHIAVWHAILGYWGGVSPDGSIASKYKTIQVEKQAGVAAGKFTVVAASDAKQMYDDFYRFLSASGVDSVKTDAQFFLDLLEHAPDRRDLTTTYQDAWTLAHLRHFSSRAISCMSQNPQMLFHSQLPRNKPQLLVRNSDDFFPEVAASHPWHIFCNAHNSLLTQHLNVLPDWDMFQTSHPWAAFHAAARCVSGGPIYFTDEPGKHDITLIRQMTAQTPRGKTVILRPHRVGKAMDPYNGYEDLALLKVGTYVGPARTGTSILGIFNVSGQSLSEFVHLLDFPGTEEGEYVVSSFVGGDVSPAMSKTGQSAMVGVELEVQGWDILSAYALRPFTVKEKEVKVAMMGLVGKMTGSAAVTGLNMYVESSGRLRIWTSLKALGVMGLYVGDLEKRSISEDFMVMIYGKPIPETCVRISESCAKVLEVDVEKAWRESGEKAGWSNEVTVEVFMS</sequence>
<name>A0A4U0UGM9_9PEZI</name>
<protein>
    <submittedName>
        <fullName evidence="6">Uncharacterized protein</fullName>
    </submittedName>
</protein>
<dbReference type="Gene3D" id="3.20.20.70">
    <property type="entry name" value="Aldolase class I"/>
    <property type="match status" value="1"/>
</dbReference>
<evidence type="ECO:0000256" key="3">
    <source>
        <dbReference type="ARBA" id="ARBA00023277"/>
    </source>
</evidence>
<dbReference type="STRING" id="329885.A0A4U0UGM9"/>
<evidence type="ECO:0000313" key="7">
    <source>
        <dbReference type="Proteomes" id="UP000310066"/>
    </source>
</evidence>
<dbReference type="PANTHER" id="PTHR31268">
    <property type="match status" value="1"/>
</dbReference>
<dbReference type="GO" id="GO:0004557">
    <property type="term" value="F:alpha-galactosidase activity"/>
    <property type="evidence" value="ECO:0007669"/>
    <property type="project" value="UniProtKB-EC"/>
</dbReference>
<comment type="caution">
    <text evidence="6">The sequence shown here is derived from an EMBL/GenBank/DDBJ whole genome shotgun (WGS) entry which is preliminary data.</text>
</comment>
<evidence type="ECO:0000256" key="1">
    <source>
        <dbReference type="ARBA" id="ARBA00001255"/>
    </source>
</evidence>
<gene>
    <name evidence="6" type="ORF">B0A54_14223</name>
</gene>